<evidence type="ECO:0000313" key="2">
    <source>
        <dbReference type="Proteomes" id="UP000326062"/>
    </source>
</evidence>
<evidence type="ECO:0000313" key="1">
    <source>
        <dbReference type="EMBL" id="KAB0336456.1"/>
    </source>
</evidence>
<proteinExistence type="predicted"/>
<gene>
    <name evidence="1" type="ORF">FD755_025972</name>
</gene>
<sequence>PWEVTQSGNKYIQQTNPVTLECTINLYPLINSTFGRKEFLYEKGSSVVARFQCMREEFDKVGMRRTVERVLIVYEHRLPSMLLLQLGTTFFKLPGGELNPREDEVEELKCLMTEILDQILNLHSIHIFLHILQKSKDYKKLFLVQLQEKALFAVPKNYKLVAAPLFELYDGAPGFEPIISSLPQLLRRLSLIYN</sequence>
<name>A0A5N3UHT2_MUNRE</name>
<dbReference type="GO" id="GO:0031124">
    <property type="term" value="P:mRNA 3'-end processing"/>
    <property type="evidence" value="ECO:0007669"/>
    <property type="project" value="InterPro"/>
</dbReference>
<organism evidence="1 2">
    <name type="scientific">Muntiacus reevesi</name>
    <name type="common">Reeves' muntjac</name>
    <name type="synonym">Cervus reevesi</name>
    <dbReference type="NCBI Taxonomy" id="9886"/>
    <lineage>
        <taxon>Eukaryota</taxon>
        <taxon>Metazoa</taxon>
        <taxon>Chordata</taxon>
        <taxon>Craniata</taxon>
        <taxon>Vertebrata</taxon>
        <taxon>Euteleostomi</taxon>
        <taxon>Mammalia</taxon>
        <taxon>Eutheria</taxon>
        <taxon>Laurasiatheria</taxon>
        <taxon>Artiodactyla</taxon>
        <taxon>Ruminantia</taxon>
        <taxon>Pecora</taxon>
        <taxon>Cervidae</taxon>
        <taxon>Muntiacinae</taxon>
        <taxon>Muntiacus</taxon>
    </lineage>
</organism>
<dbReference type="GO" id="GO:0003729">
    <property type="term" value="F:mRNA binding"/>
    <property type="evidence" value="ECO:0007669"/>
    <property type="project" value="InterPro"/>
</dbReference>
<dbReference type="Pfam" id="PF13869">
    <property type="entry name" value="NUDIX_2"/>
    <property type="match status" value="2"/>
</dbReference>
<feature type="non-terminal residue" evidence="1">
    <location>
        <position position="1"/>
    </location>
</feature>
<dbReference type="Proteomes" id="UP000326062">
    <property type="component" value="Unassembled WGS sequence"/>
</dbReference>
<dbReference type="GO" id="GO:0005849">
    <property type="term" value="C:mRNA cleavage factor complex"/>
    <property type="evidence" value="ECO:0007669"/>
    <property type="project" value="InterPro"/>
</dbReference>
<accession>A0A5N3UHT2</accession>
<dbReference type="AlphaFoldDB" id="A0A5N3UHT2"/>
<protein>
    <submittedName>
        <fullName evidence="1">Uncharacterized protein</fullName>
    </submittedName>
</protein>
<comment type="caution">
    <text evidence="1">The sequence shown here is derived from an EMBL/GenBank/DDBJ whole genome shotgun (WGS) entry which is preliminary data.</text>
</comment>
<dbReference type="Gene3D" id="3.90.79.10">
    <property type="entry name" value="Nucleoside Triphosphate Pyrophosphohydrolase"/>
    <property type="match status" value="2"/>
</dbReference>
<keyword evidence="2" id="KW-1185">Reference proteome</keyword>
<dbReference type="PANTHER" id="PTHR13047">
    <property type="entry name" value="PRE-MRNA CLEAVAGE FACTOR IM, 25KD SUBUNIT"/>
    <property type="match status" value="1"/>
</dbReference>
<reference evidence="1 2" key="1">
    <citation type="submission" date="2019-06" db="EMBL/GenBank/DDBJ databases">
        <title>Discovery of a novel chromosome fission-fusion reversal in muntjac.</title>
        <authorList>
            <person name="Mudd A.B."/>
            <person name="Bredeson J.V."/>
            <person name="Baum R."/>
            <person name="Hockemeyer D."/>
            <person name="Rokhsar D.S."/>
        </authorList>
    </citation>
    <scope>NUCLEOTIDE SEQUENCE [LARGE SCALE GENOMIC DNA]</scope>
    <source>
        <strain evidence="1">UCam_UCB_Mr</strain>
        <tissue evidence="1">Fibroblast cell line</tissue>
    </source>
</reference>
<dbReference type="EMBL" id="VCEB01025557">
    <property type="protein sequence ID" value="KAB0336456.1"/>
    <property type="molecule type" value="Genomic_DNA"/>
</dbReference>
<dbReference type="InterPro" id="IPR016706">
    <property type="entry name" value="Cleav_polyA_spec_factor_su5"/>
</dbReference>